<sequence length="292" mass="32525">MWDSRMALMGEEPRADSGNREQESGVRLPSPVPVENDDLRSDGLWVLLRSARQCAALQACNPDPLRLSTATGNNSNQRSIRPSDSSIFPVGVKHRRRLDDVQILRDFCDFRFGNPNPLLLQREQRLGTPQLNVFFLGNDRTKARNRDGSSLKRITYLPSSNNGMATSLPSFYVLSTPSSLPKARRSLHVKAHSSGDKGKSVNIVDANMSLLRERIEEVRMHERLKSYCRGGEGSNYTSGWNYTSGYDSKLKNEKKLSDTLEVAGLIAGTFGFTFLSGTLCLCLLSIFVHLGQ</sequence>
<evidence type="ECO:0000313" key="2">
    <source>
        <dbReference type="Proteomes" id="UP001234297"/>
    </source>
</evidence>
<gene>
    <name evidence="1" type="ORF">MRB53_028326</name>
</gene>
<comment type="caution">
    <text evidence="1">The sequence shown here is derived from an EMBL/GenBank/DDBJ whole genome shotgun (WGS) entry which is preliminary data.</text>
</comment>
<keyword evidence="2" id="KW-1185">Reference proteome</keyword>
<dbReference type="Proteomes" id="UP001234297">
    <property type="component" value="Chromosome 9"/>
</dbReference>
<dbReference type="EMBL" id="CM056817">
    <property type="protein sequence ID" value="KAJ8619797.1"/>
    <property type="molecule type" value="Genomic_DNA"/>
</dbReference>
<organism evidence="1 2">
    <name type="scientific">Persea americana</name>
    <name type="common">Avocado</name>
    <dbReference type="NCBI Taxonomy" id="3435"/>
    <lineage>
        <taxon>Eukaryota</taxon>
        <taxon>Viridiplantae</taxon>
        <taxon>Streptophyta</taxon>
        <taxon>Embryophyta</taxon>
        <taxon>Tracheophyta</taxon>
        <taxon>Spermatophyta</taxon>
        <taxon>Magnoliopsida</taxon>
        <taxon>Magnoliidae</taxon>
        <taxon>Laurales</taxon>
        <taxon>Lauraceae</taxon>
        <taxon>Persea</taxon>
    </lineage>
</organism>
<accession>A0ACC2KF58</accession>
<reference evidence="1 2" key="1">
    <citation type="journal article" date="2022" name="Hortic Res">
        <title>A haplotype resolved chromosomal level avocado genome allows analysis of novel avocado genes.</title>
        <authorList>
            <person name="Nath O."/>
            <person name="Fletcher S.J."/>
            <person name="Hayward A."/>
            <person name="Shaw L.M."/>
            <person name="Masouleh A.K."/>
            <person name="Furtado A."/>
            <person name="Henry R.J."/>
            <person name="Mitter N."/>
        </authorList>
    </citation>
    <scope>NUCLEOTIDE SEQUENCE [LARGE SCALE GENOMIC DNA]</scope>
    <source>
        <strain evidence="2">cv. Hass</strain>
    </source>
</reference>
<name>A0ACC2KF58_PERAE</name>
<evidence type="ECO:0000313" key="1">
    <source>
        <dbReference type="EMBL" id="KAJ8619797.1"/>
    </source>
</evidence>
<protein>
    <submittedName>
        <fullName evidence="1">Uncharacterized protein</fullName>
    </submittedName>
</protein>
<proteinExistence type="predicted"/>